<feature type="transmembrane region" description="Helical" evidence="2">
    <location>
        <begin position="175"/>
        <end position="197"/>
    </location>
</feature>
<dbReference type="KEGG" id="vsa:VSAL_p320_06"/>
<feature type="transmembrane region" description="Helical" evidence="2">
    <location>
        <begin position="12"/>
        <end position="33"/>
    </location>
</feature>
<dbReference type="AlphaFoldDB" id="B6ET49"/>
<feature type="transmembrane region" description="Helical" evidence="2">
    <location>
        <begin position="71"/>
        <end position="94"/>
    </location>
</feature>
<name>B6ET49_ALISL</name>
<geneLocation type="plasmid" evidence="3 4">
    <name>pVSAL320</name>
</geneLocation>
<proteinExistence type="predicted"/>
<organism evidence="3 4">
    <name type="scientific">Aliivibrio salmonicida (strain LFI1238)</name>
    <name type="common">Vibrio salmonicida (strain LFI1238)</name>
    <dbReference type="NCBI Taxonomy" id="316275"/>
    <lineage>
        <taxon>Bacteria</taxon>
        <taxon>Pseudomonadati</taxon>
        <taxon>Pseudomonadota</taxon>
        <taxon>Gammaproteobacteria</taxon>
        <taxon>Vibrionales</taxon>
        <taxon>Vibrionaceae</taxon>
        <taxon>Aliivibrio</taxon>
    </lineage>
</organism>
<accession>B6ET49</accession>
<keyword evidence="1" id="KW-0175">Coiled coil</keyword>
<dbReference type="EMBL" id="FM178382">
    <property type="protein sequence ID" value="CAQ81937.1"/>
    <property type="molecule type" value="Genomic_DNA"/>
</dbReference>
<reference evidence="3 4" key="1">
    <citation type="journal article" date="2008" name="BMC Genomics">
        <title>The genome sequence of the fish pathogen Aliivibrio salmonicida strain LFI1238 shows extensive evidence of gene decay.</title>
        <authorList>
            <person name="Hjerde E."/>
            <person name="Lorentzen M.S."/>
            <person name="Holden M.T."/>
            <person name="Seeger K."/>
            <person name="Paulsen S."/>
            <person name="Bason N."/>
            <person name="Churcher C."/>
            <person name="Harris D."/>
            <person name="Norbertczak H."/>
            <person name="Quail M.A."/>
            <person name="Sanders S."/>
            <person name="Thurston S."/>
            <person name="Parkhill J."/>
            <person name="Willassen N.P."/>
            <person name="Thomson N.R."/>
        </authorList>
    </citation>
    <scope>NUCLEOTIDE SEQUENCE [LARGE SCALE GENOMIC DNA]</scope>
    <source>
        <strain evidence="3 4">LFI1238</strain>
    </source>
</reference>
<keyword evidence="2" id="KW-0472">Membrane</keyword>
<protein>
    <submittedName>
        <fullName evidence="3">Membrane protein</fullName>
    </submittedName>
</protein>
<gene>
    <name evidence="3" type="ordered locus">VSAL_p320_06</name>
</gene>
<feature type="transmembrane region" description="Helical" evidence="2">
    <location>
        <begin position="39"/>
        <end position="64"/>
    </location>
</feature>
<keyword evidence="3" id="KW-0614">Plasmid</keyword>
<evidence type="ECO:0000256" key="2">
    <source>
        <dbReference type="SAM" id="Phobius"/>
    </source>
</evidence>
<keyword evidence="4" id="KW-1185">Reference proteome</keyword>
<feature type="coiled-coil region" evidence="1">
    <location>
        <begin position="108"/>
        <end position="135"/>
    </location>
</feature>
<dbReference type="HOGENOM" id="CLU_843689_0_0_6"/>
<keyword evidence="2" id="KW-1133">Transmembrane helix</keyword>
<keyword evidence="2" id="KW-0812">Transmembrane</keyword>
<evidence type="ECO:0000313" key="4">
    <source>
        <dbReference type="Proteomes" id="UP000001730"/>
    </source>
</evidence>
<dbReference type="Proteomes" id="UP000001730">
    <property type="component" value="Plasmid pVSAL320"/>
</dbReference>
<sequence length="329" mass="36471">MNSTILKPICIVLSIATASLSAILTAQFMYGIGLAMGELILMTALGIVLDLAKCATPLFVLFLFSQKQYASALFALVLSMTLSVVSFSASVAALEQGVVASQKNSTAYQAVSQQIKEYTTQVDELRLLAAKQQNANLITKSERTLEKIEPLLVRIDDLYQRQSTLPSELTVFDKFGLLISYITSAALELMSWLLVLVSNALKRSHTHSNAVVRSHDKSSALELIQPDFIQTQLEIEPQSCAVNDEYFNDCVSEPVDCHEEEVFSDDHLKCNEQVYLEIKQAVLAKEVKPSQRGIGERFKGVGRDTINFVLMDLKHAGFLRSYRKGYAFA</sequence>
<evidence type="ECO:0000313" key="3">
    <source>
        <dbReference type="EMBL" id="CAQ81937.1"/>
    </source>
</evidence>
<dbReference type="RefSeq" id="WP_012552311.1">
    <property type="nucleotide sequence ID" value="NC_011314.1"/>
</dbReference>
<evidence type="ECO:0000256" key="1">
    <source>
        <dbReference type="SAM" id="Coils"/>
    </source>
</evidence>